<name>G7L694_MEDTR</name>
<reference evidence="4" key="4">
    <citation type="journal article" date="2018" name="Nat. Plants">
        <title>Whole-genome landscape of Medicago truncatula symbiotic genes.</title>
        <authorList>
            <person name="Pecrix Y."/>
            <person name="Gamas P."/>
            <person name="Carrere S."/>
        </authorList>
    </citation>
    <scope>NUCLEOTIDE SEQUENCE</scope>
    <source>
        <tissue evidence="4">Leaves</tissue>
    </source>
</reference>
<dbReference type="Pfam" id="PF07127">
    <property type="entry name" value="Nodulin_late"/>
    <property type="match status" value="1"/>
</dbReference>
<evidence type="ECO:0000313" key="4">
    <source>
        <dbReference type="EMBL" id="RHN45106.1"/>
    </source>
</evidence>
<feature type="domain" description="Late nodulin" evidence="2">
    <location>
        <begin position="1"/>
        <end position="59"/>
    </location>
</feature>
<proteinExistence type="predicted"/>
<dbReference type="Gramene" id="rna39312">
    <property type="protein sequence ID" value="RHN45106.1"/>
    <property type="gene ID" value="gene39312"/>
</dbReference>
<feature type="transmembrane region" description="Helical" evidence="1">
    <location>
        <begin position="7"/>
        <end position="27"/>
    </location>
</feature>
<dbReference type="Proteomes" id="UP000265566">
    <property type="component" value="Chromosome 7"/>
</dbReference>
<dbReference type="InterPro" id="IPR009810">
    <property type="entry name" value="Nodulin_late_dom"/>
</dbReference>
<reference evidence="3 6" key="2">
    <citation type="journal article" date="2014" name="BMC Genomics">
        <title>An improved genome release (version Mt4.0) for the model legume Medicago truncatula.</title>
        <authorList>
            <person name="Tang H."/>
            <person name="Krishnakumar V."/>
            <person name="Bidwell S."/>
            <person name="Rosen B."/>
            <person name="Chan A."/>
            <person name="Zhou S."/>
            <person name="Gentzbittel L."/>
            <person name="Childs K.L."/>
            <person name="Yandell M."/>
            <person name="Gundlach H."/>
            <person name="Mayer K.F."/>
            <person name="Schwartz D.C."/>
            <person name="Town C.D."/>
        </authorList>
    </citation>
    <scope>GENOME REANNOTATION</scope>
    <source>
        <strain evidence="5 6">cv. Jemalong A17</strain>
    </source>
</reference>
<keyword evidence="1" id="KW-0812">Transmembrane</keyword>
<evidence type="ECO:0000313" key="5">
    <source>
        <dbReference type="EnsemblPlants" id="AES78533"/>
    </source>
</evidence>
<reference evidence="3 6" key="1">
    <citation type="journal article" date="2011" name="Nature">
        <title>The Medicago genome provides insight into the evolution of rhizobial symbioses.</title>
        <authorList>
            <person name="Young N.D."/>
            <person name="Debelle F."/>
            <person name="Oldroyd G.E."/>
            <person name="Geurts R."/>
            <person name="Cannon S.B."/>
            <person name="Udvardi M.K."/>
            <person name="Benedito V.A."/>
            <person name="Mayer K.F."/>
            <person name="Gouzy J."/>
            <person name="Schoof H."/>
            <person name="Van de Peer Y."/>
            <person name="Proost S."/>
            <person name="Cook D.R."/>
            <person name="Meyers B.C."/>
            <person name="Spannagl M."/>
            <person name="Cheung F."/>
            <person name="De Mita S."/>
            <person name="Krishnakumar V."/>
            <person name="Gundlach H."/>
            <person name="Zhou S."/>
            <person name="Mudge J."/>
            <person name="Bharti A.K."/>
            <person name="Murray J.D."/>
            <person name="Naoumkina M.A."/>
            <person name="Rosen B."/>
            <person name="Silverstein K.A."/>
            <person name="Tang H."/>
            <person name="Rombauts S."/>
            <person name="Zhao P.X."/>
            <person name="Zhou P."/>
            <person name="Barbe V."/>
            <person name="Bardou P."/>
            <person name="Bechner M."/>
            <person name="Bellec A."/>
            <person name="Berger A."/>
            <person name="Berges H."/>
            <person name="Bidwell S."/>
            <person name="Bisseling T."/>
            <person name="Choisne N."/>
            <person name="Couloux A."/>
            <person name="Denny R."/>
            <person name="Deshpande S."/>
            <person name="Dai X."/>
            <person name="Doyle J.J."/>
            <person name="Dudez A.M."/>
            <person name="Farmer A.D."/>
            <person name="Fouteau S."/>
            <person name="Franken C."/>
            <person name="Gibelin C."/>
            <person name="Gish J."/>
            <person name="Goldstein S."/>
            <person name="Gonzalez A.J."/>
            <person name="Green P.J."/>
            <person name="Hallab A."/>
            <person name="Hartog M."/>
            <person name="Hua A."/>
            <person name="Humphray S.J."/>
            <person name="Jeong D.H."/>
            <person name="Jing Y."/>
            <person name="Jocker A."/>
            <person name="Kenton S.M."/>
            <person name="Kim D.J."/>
            <person name="Klee K."/>
            <person name="Lai H."/>
            <person name="Lang C."/>
            <person name="Lin S."/>
            <person name="Macmil S.L."/>
            <person name="Magdelenat G."/>
            <person name="Matthews L."/>
            <person name="McCorrison J."/>
            <person name="Monaghan E.L."/>
            <person name="Mun J.H."/>
            <person name="Najar F.Z."/>
            <person name="Nicholson C."/>
            <person name="Noirot C."/>
            <person name="O'Bleness M."/>
            <person name="Paule C.R."/>
            <person name="Poulain J."/>
            <person name="Prion F."/>
            <person name="Qin B."/>
            <person name="Qu C."/>
            <person name="Retzel E.F."/>
            <person name="Riddle C."/>
            <person name="Sallet E."/>
            <person name="Samain S."/>
            <person name="Samson N."/>
            <person name="Sanders I."/>
            <person name="Saurat O."/>
            <person name="Scarpelli C."/>
            <person name="Schiex T."/>
            <person name="Segurens B."/>
            <person name="Severin A.J."/>
            <person name="Sherrier D.J."/>
            <person name="Shi R."/>
            <person name="Sims S."/>
            <person name="Singer S.R."/>
            <person name="Sinharoy S."/>
            <person name="Sterck L."/>
            <person name="Viollet A."/>
            <person name="Wang B.B."/>
            <person name="Wang K."/>
            <person name="Wang M."/>
            <person name="Wang X."/>
            <person name="Warfsmann J."/>
            <person name="Weissenbach J."/>
            <person name="White D.D."/>
            <person name="White J.D."/>
            <person name="Wiley G.B."/>
            <person name="Wincker P."/>
            <person name="Xing Y."/>
            <person name="Yang L."/>
            <person name="Yao Z."/>
            <person name="Ying F."/>
            <person name="Zhai J."/>
            <person name="Zhou L."/>
            <person name="Zuber A."/>
            <person name="Denarie J."/>
            <person name="Dixon R.A."/>
            <person name="May G.D."/>
            <person name="Schwartz D.C."/>
            <person name="Rogers J."/>
            <person name="Quetier F."/>
            <person name="Town C.D."/>
            <person name="Roe B.A."/>
        </authorList>
    </citation>
    <scope>NUCLEOTIDE SEQUENCE [LARGE SCALE GENOMIC DNA]</scope>
    <source>
        <strain evidence="3">A17</strain>
        <strain evidence="5 6">cv. Jemalong A17</strain>
    </source>
</reference>
<evidence type="ECO:0000313" key="3">
    <source>
        <dbReference type="EMBL" id="AES78533.1"/>
    </source>
</evidence>
<dbReference type="EMBL" id="CM001223">
    <property type="protein sequence ID" value="AES78533.1"/>
    <property type="molecule type" value="Genomic_DNA"/>
</dbReference>
<dbReference type="EnsemblPlants" id="AES78533">
    <property type="protein sequence ID" value="AES78533"/>
    <property type="gene ID" value="MTR_7g032920"/>
</dbReference>
<evidence type="ECO:0000256" key="1">
    <source>
        <dbReference type="SAM" id="Phobius"/>
    </source>
</evidence>
<dbReference type="EMBL" id="PSQE01000007">
    <property type="protein sequence ID" value="RHN45106.1"/>
    <property type="molecule type" value="Genomic_DNA"/>
</dbReference>
<dbReference type="Proteomes" id="UP000002051">
    <property type="component" value="Unassembled WGS sequence"/>
</dbReference>
<reference evidence="5" key="3">
    <citation type="submission" date="2015-04" db="UniProtKB">
        <authorList>
            <consortium name="EnsemblPlants"/>
        </authorList>
    </citation>
    <scope>IDENTIFICATION</scope>
    <source>
        <strain evidence="5">cv. Jemalong A17</strain>
    </source>
</reference>
<evidence type="ECO:0000259" key="2">
    <source>
        <dbReference type="Pfam" id="PF07127"/>
    </source>
</evidence>
<keyword evidence="1" id="KW-0472">Membrane</keyword>
<sequence length="63" mass="7558">MVEIHNFIYAMILLVFMFIVVVDSWSWGLTTECVTELDCYKKYRLPAEKKMKCIRGSCYRVRE</sequence>
<gene>
    <name evidence="3" type="ordered locus">MTR_7g032920</name>
    <name evidence="4" type="ORF">MtrunA17_Chr7g0226691</name>
</gene>
<keyword evidence="6" id="KW-1185">Reference proteome</keyword>
<dbReference type="GO" id="GO:0046872">
    <property type="term" value="F:metal ion binding"/>
    <property type="evidence" value="ECO:0007669"/>
    <property type="project" value="InterPro"/>
</dbReference>
<evidence type="ECO:0000313" key="6">
    <source>
        <dbReference type="Proteomes" id="UP000002051"/>
    </source>
</evidence>
<protein>
    <submittedName>
        <fullName evidence="3 4">Late nodulin</fullName>
    </submittedName>
</protein>
<keyword evidence="1" id="KW-1133">Transmembrane helix</keyword>
<organism evidence="3 6">
    <name type="scientific">Medicago truncatula</name>
    <name type="common">Barrel medic</name>
    <name type="synonym">Medicago tribuloides</name>
    <dbReference type="NCBI Taxonomy" id="3880"/>
    <lineage>
        <taxon>Eukaryota</taxon>
        <taxon>Viridiplantae</taxon>
        <taxon>Streptophyta</taxon>
        <taxon>Embryophyta</taxon>
        <taxon>Tracheophyta</taxon>
        <taxon>Spermatophyta</taxon>
        <taxon>Magnoliopsida</taxon>
        <taxon>eudicotyledons</taxon>
        <taxon>Gunneridae</taxon>
        <taxon>Pentapetalae</taxon>
        <taxon>rosids</taxon>
        <taxon>fabids</taxon>
        <taxon>Fabales</taxon>
        <taxon>Fabaceae</taxon>
        <taxon>Papilionoideae</taxon>
        <taxon>50 kb inversion clade</taxon>
        <taxon>NPAAA clade</taxon>
        <taxon>Hologalegina</taxon>
        <taxon>IRL clade</taxon>
        <taxon>Trifolieae</taxon>
        <taxon>Medicago</taxon>
    </lineage>
</organism>
<dbReference type="AlphaFoldDB" id="G7L694"/>
<dbReference type="PaxDb" id="3880-AES78533"/>
<dbReference type="HOGENOM" id="CLU_181053_7_0_1"/>
<accession>G7L694</accession>